<evidence type="ECO:0000259" key="7">
    <source>
        <dbReference type="PROSITE" id="PS50069"/>
    </source>
</evidence>
<dbReference type="PROSITE" id="PS50069">
    <property type="entry name" value="CULLIN_2"/>
    <property type="match status" value="1"/>
</dbReference>
<dbReference type="Gene3D" id="3.30.230.130">
    <property type="entry name" value="Cullin, Chain C, Domain 2"/>
    <property type="match status" value="1"/>
</dbReference>
<dbReference type="InterPro" id="IPR019559">
    <property type="entry name" value="Cullin_neddylation_domain"/>
</dbReference>
<proteinExistence type="inferred from homology"/>
<dbReference type="Pfam" id="PF10557">
    <property type="entry name" value="Cullin_Nedd8"/>
    <property type="match status" value="1"/>
</dbReference>
<dbReference type="SMART" id="SM00884">
    <property type="entry name" value="Cullin_Nedd8"/>
    <property type="match status" value="1"/>
</dbReference>
<keyword evidence="3" id="KW-0832">Ubl conjugation</keyword>
<dbReference type="InterPro" id="IPR036390">
    <property type="entry name" value="WH_DNA-bd_sf"/>
</dbReference>
<dbReference type="SMART" id="SM00182">
    <property type="entry name" value="CULLIN"/>
    <property type="match status" value="1"/>
</dbReference>
<dbReference type="InterPro" id="IPR016159">
    <property type="entry name" value="Cullin_repeat-like_dom_sf"/>
</dbReference>
<dbReference type="FunFam" id="1.20.1310.10:FF:000001">
    <property type="entry name" value="Cullin 3"/>
    <property type="match status" value="1"/>
</dbReference>
<keyword evidence="2" id="KW-1017">Isopeptide bond</keyword>
<name>A0A6U0ADZ5_9CHLO</name>
<dbReference type="FunFam" id="1.20.1310.10:FF:000013">
    <property type="entry name" value="Cullin-1 like"/>
    <property type="match status" value="1"/>
</dbReference>
<dbReference type="InterPro" id="IPR045093">
    <property type="entry name" value="Cullin"/>
</dbReference>
<dbReference type="SUPFAM" id="SSF74788">
    <property type="entry name" value="Cullin repeat-like"/>
    <property type="match status" value="1"/>
</dbReference>
<dbReference type="Pfam" id="PF26557">
    <property type="entry name" value="Cullin_AB"/>
    <property type="match status" value="1"/>
</dbReference>
<gene>
    <name evidence="8" type="ORF">OMED0929_LOCUS2790</name>
</gene>
<dbReference type="InterPro" id="IPR001373">
    <property type="entry name" value="Cullin_N"/>
</dbReference>
<protein>
    <recommendedName>
        <fullName evidence="7">Cullin family profile domain-containing protein</fullName>
    </recommendedName>
</protein>
<feature type="region of interest" description="Disordered" evidence="6">
    <location>
        <begin position="329"/>
        <end position="348"/>
    </location>
</feature>
<dbReference type="FunFam" id="1.20.1310.10:FF:000021">
    <property type="entry name" value="Cullin-1, putative"/>
    <property type="match status" value="1"/>
</dbReference>
<dbReference type="GO" id="GO:0006511">
    <property type="term" value="P:ubiquitin-dependent protein catabolic process"/>
    <property type="evidence" value="ECO:0007669"/>
    <property type="project" value="InterPro"/>
</dbReference>
<evidence type="ECO:0000256" key="3">
    <source>
        <dbReference type="ARBA" id="ARBA00022843"/>
    </source>
</evidence>
<dbReference type="InterPro" id="IPR016158">
    <property type="entry name" value="Cullin_homology"/>
</dbReference>
<evidence type="ECO:0000256" key="2">
    <source>
        <dbReference type="ARBA" id="ARBA00022499"/>
    </source>
</evidence>
<sequence length="752" mass="87244">MMMHAGERRVMSLDEGWGSMQNGIMKLRAILDKEENAEPFTSEEYMNLYTAIYNMCTQKPPYDYSQELYDRYEAAFNQYIHSKVLPTLVEKKGEYMLKSLVTRWENHKIMVRWLSRFFNYLDRYFVQRHHIPTLKDVGVGCFRRLVYDEVKPSMRAAVLELIEKERDGEKVDRALIKNVIAIFVEMGLGTMSAYETDFEKDLLSHTAAFYGRKATQWIAEDSCPAYLIKAEECIVSELERVQTYLHQNTESKLISQVETNLLAQFETELLEKENSGCAALLIDDKTEDLSRMFRLFSSVPKGLQPIADIFKEHIQKEGMALVTSADQAAATMKEKREEKPTSSSTSIEQSFTRSTIELYDKYNGYVKTCFGDSSQFNRALKEAFEFFLNKGVDGNSTAQLLADFSDKLLRKGGSEKLSDEKMEETLDKVVKLLGYISDKDLFGEFYRKKLSRRLLQDSSASQDYERSILSKLKTQCGTQFTSRMEGMVTDLQLARETQDAFERWVDEEPETRKTAIELNVTILTHGFWPQYKLIELALPEELIQCVEVFKEFYDKRMSQRKLSWVYSLGQVVMTVKYNSKSIEMVMQTFQCAILLLFRTETEVTVASVCEKLKMPAEDAKRALHSLSCGKYKILIKSPEGKTIAPEDVFTFNDKFTDRSRRIKIPMPPVDEKKATVEHVETDRRHAIDAAIVRVMKTRKSLAYSQLLIEVVSQLQQKFSPEMKMIKQRIEEMINREYLERDRENQSVFKYVA</sequence>
<dbReference type="Gene3D" id="1.10.10.10">
    <property type="entry name" value="Winged helix-like DNA-binding domain superfamily/Winged helix DNA-binding domain"/>
    <property type="match status" value="1"/>
</dbReference>
<evidence type="ECO:0000256" key="1">
    <source>
        <dbReference type="ARBA" id="ARBA00006019"/>
    </source>
</evidence>
<comment type="similarity">
    <text evidence="1 4 5">Belongs to the cullin family.</text>
</comment>
<dbReference type="Gene3D" id="1.20.1310.10">
    <property type="entry name" value="Cullin Repeats"/>
    <property type="match status" value="4"/>
</dbReference>
<dbReference type="AlphaFoldDB" id="A0A6U0ADZ5"/>
<dbReference type="Pfam" id="PF00888">
    <property type="entry name" value="Cullin"/>
    <property type="match status" value="1"/>
</dbReference>
<dbReference type="InterPro" id="IPR059120">
    <property type="entry name" value="Cullin-like_AB"/>
</dbReference>
<dbReference type="FunFam" id="1.10.10.10:FF:000014">
    <property type="entry name" value="Cullin 1"/>
    <property type="match status" value="1"/>
</dbReference>
<evidence type="ECO:0000313" key="8">
    <source>
        <dbReference type="EMBL" id="CAD8580416.1"/>
    </source>
</evidence>
<feature type="domain" description="Cullin family profile" evidence="7">
    <location>
        <begin position="396"/>
        <end position="627"/>
    </location>
</feature>
<dbReference type="InterPro" id="IPR036388">
    <property type="entry name" value="WH-like_DNA-bd_sf"/>
</dbReference>
<evidence type="ECO:0000256" key="6">
    <source>
        <dbReference type="SAM" id="MobiDB-lite"/>
    </source>
</evidence>
<dbReference type="InterPro" id="IPR036317">
    <property type="entry name" value="Cullin_homology_sf"/>
</dbReference>
<dbReference type="GO" id="GO:0031625">
    <property type="term" value="F:ubiquitin protein ligase binding"/>
    <property type="evidence" value="ECO:0007669"/>
    <property type="project" value="InterPro"/>
</dbReference>
<dbReference type="SUPFAM" id="SSF75632">
    <property type="entry name" value="Cullin homology domain"/>
    <property type="match status" value="1"/>
</dbReference>
<organism evidence="8">
    <name type="scientific">Ostreococcus mediterraneus</name>
    <dbReference type="NCBI Taxonomy" id="1486918"/>
    <lineage>
        <taxon>Eukaryota</taxon>
        <taxon>Viridiplantae</taxon>
        <taxon>Chlorophyta</taxon>
        <taxon>Mamiellophyceae</taxon>
        <taxon>Mamiellales</taxon>
        <taxon>Bathycoccaceae</taxon>
        <taxon>Ostreococcus</taxon>
    </lineage>
</organism>
<dbReference type="SUPFAM" id="SSF46785">
    <property type="entry name" value="Winged helix' DNA-binding domain"/>
    <property type="match status" value="1"/>
</dbReference>
<dbReference type="EMBL" id="HBEW01003382">
    <property type="protein sequence ID" value="CAD8580416.1"/>
    <property type="molecule type" value="Transcribed_RNA"/>
</dbReference>
<evidence type="ECO:0000256" key="4">
    <source>
        <dbReference type="PROSITE-ProRule" id="PRU00330"/>
    </source>
</evidence>
<evidence type="ECO:0000256" key="5">
    <source>
        <dbReference type="RuleBase" id="RU003829"/>
    </source>
</evidence>
<reference evidence="8" key="1">
    <citation type="submission" date="2021-01" db="EMBL/GenBank/DDBJ databases">
        <authorList>
            <person name="Corre E."/>
            <person name="Pelletier E."/>
            <person name="Niang G."/>
            <person name="Scheremetjew M."/>
            <person name="Finn R."/>
            <person name="Kale V."/>
            <person name="Holt S."/>
            <person name="Cochrane G."/>
            <person name="Meng A."/>
            <person name="Brown T."/>
            <person name="Cohen L."/>
        </authorList>
    </citation>
    <scope>NUCLEOTIDE SEQUENCE</scope>
    <source>
        <strain evidence="8">Clade-D-RCC2572</strain>
    </source>
</reference>
<dbReference type="PANTHER" id="PTHR11932">
    <property type="entry name" value="CULLIN"/>
    <property type="match status" value="1"/>
</dbReference>
<accession>A0A6U0ADZ5</accession>